<protein>
    <submittedName>
        <fullName evidence="1">Uncharacterized protein</fullName>
    </submittedName>
</protein>
<evidence type="ECO:0000313" key="2">
    <source>
        <dbReference type="Proteomes" id="UP000766486"/>
    </source>
</evidence>
<reference evidence="1 2" key="1">
    <citation type="submission" date="2019-06" db="EMBL/GenBank/DDBJ databases">
        <authorList>
            <person name="Broberg M."/>
        </authorList>
    </citation>
    <scope>NUCLEOTIDE SEQUENCE [LARGE SCALE GENOMIC DNA]</scope>
</reference>
<proteinExistence type="predicted"/>
<organism evidence="1 2">
    <name type="scientific">Bionectria ochroleuca</name>
    <name type="common">Gliocladium roseum</name>
    <dbReference type="NCBI Taxonomy" id="29856"/>
    <lineage>
        <taxon>Eukaryota</taxon>
        <taxon>Fungi</taxon>
        <taxon>Dikarya</taxon>
        <taxon>Ascomycota</taxon>
        <taxon>Pezizomycotina</taxon>
        <taxon>Sordariomycetes</taxon>
        <taxon>Hypocreomycetidae</taxon>
        <taxon>Hypocreales</taxon>
        <taxon>Bionectriaceae</taxon>
        <taxon>Clonostachys</taxon>
    </lineage>
</organism>
<comment type="caution">
    <text evidence="1">The sequence shown here is derived from an EMBL/GenBank/DDBJ whole genome shotgun (WGS) entry which is preliminary data.</text>
</comment>
<name>A0ABY6UPE7_BIOOC</name>
<dbReference type="EMBL" id="CABFNS010000844">
    <property type="protein sequence ID" value="VUC32103.1"/>
    <property type="molecule type" value="Genomic_DNA"/>
</dbReference>
<keyword evidence="2" id="KW-1185">Reference proteome</keyword>
<gene>
    <name evidence="1" type="ORF">CLO192961_LOCUS320730</name>
</gene>
<dbReference type="Proteomes" id="UP000766486">
    <property type="component" value="Unassembled WGS sequence"/>
</dbReference>
<accession>A0ABY6UPE7</accession>
<sequence length="412" mass="46678">MPPRPRPKGERRQEIKRDVLGGALGDISLRTDQPADEDSYIDSPDWEMKIAILETEPDLRVSMNRTECLVLLKELSEQRVSMRLTPPERTRLGSKKTKTGRWKTANVARRREAKASGVVTVVEWKIVDVATVFILAIALSGDDKCSRKSLAELIGLCQPITIKNLSEYIHRSWIKWDFEIVVELIHSTARNVGQPREGNDSKTGSLQLFRHVPGVIAKLLAGIEFQNLLDETATKLSPGTTEETQKLSLKEIGSDSTVKLEGRNFRLLFEDIFDRTNRDDDQIADEARDKGTEVGLMLAGMRRWLRDIRSKKEKNLDRVKLTLAVIFGGLSGVPVGGWAFSAAFPVLEKFLQSGKDDLGDMLEGIWGEICDEFVVKLEDEKIPRRTEEEIKYFESYYRWKMMVLNSEAVAVL</sequence>
<evidence type="ECO:0000313" key="1">
    <source>
        <dbReference type="EMBL" id="VUC32103.1"/>
    </source>
</evidence>